<keyword evidence="5" id="KW-1185">Reference proteome</keyword>
<evidence type="ECO:0000313" key="3">
    <source>
        <dbReference type="EMBL" id="GEL74015.1"/>
    </source>
</evidence>
<dbReference type="PROSITE" id="PS51257">
    <property type="entry name" value="PROKAR_LIPOPROTEIN"/>
    <property type="match status" value="1"/>
</dbReference>
<dbReference type="RefSeq" id="WP_090485402.1">
    <property type="nucleotide sequence ID" value="NZ_BJVY01000041.1"/>
</dbReference>
<evidence type="ECO:0000313" key="4">
    <source>
        <dbReference type="EMBL" id="SDD39624.1"/>
    </source>
</evidence>
<proteinExistence type="predicted"/>
<evidence type="ECO:0000256" key="2">
    <source>
        <dbReference type="SAM" id="SignalP"/>
    </source>
</evidence>
<sequence length="85" mass="9273">MKQGILTGFTTGLLTATAASACPTCRPDVVAAILDEHFWGRLSLTALPFLILVIILGALFFATREIPPPVPAKQRARRQGRERSR</sequence>
<evidence type="ECO:0000256" key="1">
    <source>
        <dbReference type="SAM" id="Phobius"/>
    </source>
</evidence>
<keyword evidence="2" id="KW-0732">Signal</keyword>
<evidence type="ECO:0000313" key="6">
    <source>
        <dbReference type="Proteomes" id="UP000321224"/>
    </source>
</evidence>
<feature type="chain" id="PRO_5023133618" evidence="2">
    <location>
        <begin position="22"/>
        <end position="85"/>
    </location>
</feature>
<dbReference type="AlphaFoldDB" id="A0A511HKM7"/>
<feature type="transmembrane region" description="Helical" evidence="1">
    <location>
        <begin position="45"/>
        <end position="63"/>
    </location>
</feature>
<dbReference type="Proteomes" id="UP000321224">
    <property type="component" value="Unassembled WGS sequence"/>
</dbReference>
<reference evidence="4 5" key="1">
    <citation type="submission" date="2016-10" db="EMBL/GenBank/DDBJ databases">
        <authorList>
            <person name="Varghese N."/>
            <person name="Submissions S."/>
        </authorList>
    </citation>
    <scope>NUCLEOTIDE SEQUENCE [LARGE SCALE GENOMIC DNA]</scope>
    <source>
        <strain evidence="4 5">DSM 2260</strain>
    </source>
</reference>
<accession>A0A511HKM7</accession>
<keyword evidence="1" id="KW-0472">Membrane</keyword>
<dbReference type="Proteomes" id="UP000198717">
    <property type="component" value="Unassembled WGS sequence"/>
</dbReference>
<dbReference type="EMBL" id="BJVY01000041">
    <property type="protein sequence ID" value="GEL74015.1"/>
    <property type="molecule type" value="Genomic_DNA"/>
</dbReference>
<organism evidence="3 6">
    <name type="scientific">Myxococcus virescens</name>
    <dbReference type="NCBI Taxonomy" id="83456"/>
    <lineage>
        <taxon>Bacteria</taxon>
        <taxon>Pseudomonadati</taxon>
        <taxon>Myxococcota</taxon>
        <taxon>Myxococcia</taxon>
        <taxon>Myxococcales</taxon>
        <taxon>Cystobacterineae</taxon>
        <taxon>Myxococcaceae</taxon>
        <taxon>Myxococcus</taxon>
    </lineage>
</organism>
<keyword evidence="1" id="KW-0812">Transmembrane</keyword>
<dbReference type="EMBL" id="FNAJ01000001">
    <property type="protein sequence ID" value="SDD39624.1"/>
    <property type="molecule type" value="Genomic_DNA"/>
</dbReference>
<protein>
    <submittedName>
        <fullName evidence="3">Uncharacterized protein</fullName>
    </submittedName>
</protein>
<reference evidence="3 6" key="2">
    <citation type="submission" date="2019-07" db="EMBL/GenBank/DDBJ databases">
        <title>Whole genome shotgun sequence of Myxococcus virescens NBRC 100334.</title>
        <authorList>
            <person name="Hosoyama A."/>
            <person name="Uohara A."/>
            <person name="Ohji S."/>
            <person name="Ichikawa N."/>
        </authorList>
    </citation>
    <scope>NUCLEOTIDE SEQUENCE [LARGE SCALE GENOMIC DNA]</scope>
    <source>
        <strain evidence="3 6">NBRC 100334</strain>
    </source>
</reference>
<name>A0A511HKM7_9BACT</name>
<feature type="signal peptide" evidence="2">
    <location>
        <begin position="1"/>
        <end position="21"/>
    </location>
</feature>
<evidence type="ECO:0000313" key="5">
    <source>
        <dbReference type="Proteomes" id="UP000198717"/>
    </source>
</evidence>
<gene>
    <name evidence="3" type="ORF">MVI01_57990</name>
    <name evidence="4" type="ORF">SAMN04488504_101718</name>
</gene>
<comment type="caution">
    <text evidence="3">The sequence shown here is derived from an EMBL/GenBank/DDBJ whole genome shotgun (WGS) entry which is preliminary data.</text>
</comment>
<keyword evidence="1" id="KW-1133">Transmembrane helix</keyword>